<evidence type="ECO:0000259" key="1">
    <source>
        <dbReference type="Pfam" id="PF18096"/>
    </source>
</evidence>
<dbReference type="InterPro" id="IPR029063">
    <property type="entry name" value="SAM-dependent_MTases_sf"/>
</dbReference>
<evidence type="ECO:0000259" key="2">
    <source>
        <dbReference type="Pfam" id="PF22013"/>
    </source>
</evidence>
<dbReference type="SUPFAM" id="SSF53335">
    <property type="entry name" value="S-adenosyl-L-methionine-dependent methyltransferases"/>
    <property type="match status" value="1"/>
</dbReference>
<dbReference type="AlphaFoldDB" id="J9GMP8"/>
<organism evidence="3">
    <name type="scientific">gut metagenome</name>
    <dbReference type="NCBI Taxonomy" id="749906"/>
    <lineage>
        <taxon>unclassified sequences</taxon>
        <taxon>metagenomes</taxon>
        <taxon>organismal metagenomes</taxon>
    </lineage>
</organism>
<protein>
    <submittedName>
        <fullName evidence="3">Uncharacterized protein</fullName>
    </submittedName>
</protein>
<dbReference type="InterPro" id="IPR041497">
    <property type="entry name" value="Thump-like"/>
</dbReference>
<gene>
    <name evidence="3" type="ORF">EVA_02589</name>
</gene>
<feature type="domain" description="PG-1098 ferredoxin-like" evidence="2">
    <location>
        <begin position="232"/>
        <end position="275"/>
    </location>
</feature>
<accession>J9GMP8</accession>
<sequence length="348" mass="38403">MEQCSSEATAAYKASLVEGESMADLTGGFGIDCSFLARRFRRATYVERQEELCELARHNFPLLGLNDVTVCCSQAEPFLQAMEPVDCLFLDPARRDGHGGKTVAIADCEPDVATLEPLLVSKAKRVLVKLSPMLDLSLALRTLKHVVEVHVVAVNNECKELLLVLQVEASVGDAPVTDAVSKEGATAASWLSREVRLHCEHIPTAGPHQHEVFTLQQEREAICPMASEIGAYLYEPNVALLKAGAYRWLAQRYGVQKLHPSSHLYTSDERVADFPGRSFRVEAVSGFGKKELKAFLQGIAQANLTVRNFPLSVAELRKRLKLKEGGDEYIFATTLADERKVLVRGRKV</sequence>
<comment type="caution">
    <text evidence="3">The sequence shown here is derived from an EMBL/GenBank/DDBJ whole genome shotgun (WGS) entry which is preliminary data.</text>
</comment>
<dbReference type="Pfam" id="PF18096">
    <property type="entry name" value="Thump_like"/>
    <property type="match status" value="1"/>
</dbReference>
<reference evidence="3" key="1">
    <citation type="journal article" date="2012" name="PLoS ONE">
        <title>Gene sets for utilization of primary and secondary nutrition supplies in the distal gut of endangered iberian lynx.</title>
        <authorList>
            <person name="Alcaide M."/>
            <person name="Messina E."/>
            <person name="Richter M."/>
            <person name="Bargiela R."/>
            <person name="Peplies J."/>
            <person name="Huws S.A."/>
            <person name="Newbold C.J."/>
            <person name="Golyshin P.N."/>
            <person name="Simon M.A."/>
            <person name="Lopez G."/>
            <person name="Yakimov M.M."/>
            <person name="Ferrer M."/>
        </authorList>
    </citation>
    <scope>NUCLEOTIDE SEQUENCE</scope>
</reference>
<feature type="domain" description="THUMP-like" evidence="1">
    <location>
        <begin position="276"/>
        <end position="343"/>
    </location>
</feature>
<dbReference type="Pfam" id="PF22013">
    <property type="entry name" value="PG_1098_Fer"/>
    <property type="match status" value="1"/>
</dbReference>
<name>J9GMP8_9ZZZZ</name>
<dbReference type="EMBL" id="AMCI01000423">
    <property type="protein sequence ID" value="EJX09302.1"/>
    <property type="molecule type" value="Genomic_DNA"/>
</dbReference>
<dbReference type="Gene3D" id="3.40.50.150">
    <property type="entry name" value="Vaccinia Virus protein VP39"/>
    <property type="match status" value="1"/>
</dbReference>
<evidence type="ECO:0000313" key="3">
    <source>
        <dbReference type="EMBL" id="EJX09302.1"/>
    </source>
</evidence>
<dbReference type="InterPro" id="IPR054168">
    <property type="entry name" value="PG_1098_Fer"/>
</dbReference>
<proteinExistence type="predicted"/>